<dbReference type="HAMAP" id="MF_01894">
    <property type="entry name" value="Smc_prok"/>
    <property type="match status" value="1"/>
</dbReference>
<dbReference type="SUPFAM" id="SSF52540">
    <property type="entry name" value="P-loop containing nucleoside triphosphate hydrolases"/>
    <property type="match status" value="2"/>
</dbReference>
<comment type="subcellular location">
    <subcellularLocation>
        <location evidence="6">Cytoplasm</location>
    </subcellularLocation>
</comment>
<evidence type="ECO:0000256" key="5">
    <source>
        <dbReference type="ARBA" id="ARBA00023125"/>
    </source>
</evidence>
<dbReference type="GO" id="GO:0005737">
    <property type="term" value="C:cytoplasm"/>
    <property type="evidence" value="ECO:0007669"/>
    <property type="project" value="UniProtKB-SubCell"/>
</dbReference>
<dbReference type="GO" id="GO:0003677">
    <property type="term" value="F:DNA binding"/>
    <property type="evidence" value="ECO:0007669"/>
    <property type="project" value="UniProtKB-UniRule"/>
</dbReference>
<dbReference type="KEGG" id="xbc:ELE36_08130"/>
<name>A0A411HIK9_9GAMM</name>
<evidence type="ECO:0000256" key="1">
    <source>
        <dbReference type="ARBA" id="ARBA00022490"/>
    </source>
</evidence>
<dbReference type="InterPro" id="IPR024704">
    <property type="entry name" value="SMC"/>
</dbReference>
<dbReference type="PANTHER" id="PTHR43977">
    <property type="entry name" value="STRUCTURAL MAINTENANCE OF CHROMOSOMES PROTEIN 3"/>
    <property type="match status" value="1"/>
</dbReference>
<sequence>MRLTTIKLSGFKSFVDPTTLHLPTNMTGIVGPNGCGKSNIIDAIRWVMGESAASRLRGDNLTDVIFSGSSGRKPVGVASVEMIFDNSDGTVVGEYATYSEISVKRTASRDGVSHYFLNGARCRRRDITDLFLGTGLGARSYSIIEQGMISQIVESHPEELRVHLEEAAGISKYKERRKETESRIKATRENLERLNDVRDEVDKQIEHLKRQAKAAERWQELKNEQKQREAELRGLHYRSINADLTEHSNALKQAEVGIEAMVADQRQIEAQLEGQRERHQGASEHLNLVQGDVYKVGGEIARVEQQIQHSRQLAESLERTRAEADHAHRELANHIASDHTQIEALQFSLADGEPKLDALNEQNELAIAAQRDAEAKLAEWQAQWDGYAKSSGESSQAAEVERTRLDYLDRQCLDASRRLDSLEAEKRAADLNALHQLAENLGIEQETQRDKVETFTQLVDERKIAHERVLETERQTQSSLNETRQRLQTLRGRLASLEALQHAALGQEKSPATAWLERLGLDKGQRLGAVLDVDAGWERAVEAVLAGLLEGVLVEAPLSHLDELAELRDADLALFAPKHGEVGEVAAGEISGTLAAKARGPVSAMGILAQVWVADSLQQAQAIAAQLKPGQSVITPEGEWLGAGFVRVLRKDGAQAGVLVREREIHALNAQLEELTARTDEHTEQLDKLKSDKVEAERHRDDAQRELYMAHRRQAEIAGQLQSHRGKLETAQARLEKVDVELNAIHEKLDIDQTHAREARARLEQAVESMGELEQQRQHLDGERRRLLETREESRMNAREIADQSQQLALSIASKRSSIVSLEQALQRMHGQLAQLESRKNEIAAQLELGSDPLTALEGERQTYLNQRLLVDKQLVEARKALEDCDGEFRRLEQQRHHIEHQLNQKREGLSQQRLGEQSLRLRAQSLAEAIAETGLELDAVLAVLPVDADATRWQEQLTELEHKIRRLEPVNLAAIQEYEEQSQRKTYLDAQLTDLNTALETLEGAIKKIDKETRQRFKETFDKVNAGLQELFPRLFGGGHAYLELTGEDLLSTGVAIMARPPGKRVTSITLLSGGEKALTAVALVFSIFRLNPAPFCLLDEVDAPLDEANVGRFSSMVKEMSEHVQFLFVTHNKGTMEAAMQLCGVTMREPGVSRLVQVDLEEATKLVGAA</sequence>
<feature type="coiled-coil region" evidence="6">
    <location>
        <begin position="405"/>
        <end position="432"/>
    </location>
</feature>
<feature type="coiled-coil region" evidence="6">
    <location>
        <begin position="258"/>
        <end position="320"/>
    </location>
</feature>
<dbReference type="InterPro" id="IPR036277">
    <property type="entry name" value="SMC_hinge_sf"/>
</dbReference>
<dbReference type="GO" id="GO:0007062">
    <property type="term" value="P:sister chromatid cohesion"/>
    <property type="evidence" value="ECO:0007669"/>
    <property type="project" value="InterPro"/>
</dbReference>
<feature type="coiled-coil region" evidence="6">
    <location>
        <begin position="819"/>
        <end position="846"/>
    </location>
</feature>
<keyword evidence="5 6" id="KW-0238">DNA-binding</keyword>
<accession>A0A411HIK9</accession>
<dbReference type="PIRSF" id="PIRSF005719">
    <property type="entry name" value="SMC"/>
    <property type="match status" value="1"/>
</dbReference>
<dbReference type="GO" id="GO:0005524">
    <property type="term" value="F:ATP binding"/>
    <property type="evidence" value="ECO:0007669"/>
    <property type="project" value="UniProtKB-UniRule"/>
</dbReference>
<dbReference type="GO" id="GO:0030261">
    <property type="term" value="P:chromosome condensation"/>
    <property type="evidence" value="ECO:0007669"/>
    <property type="project" value="InterPro"/>
</dbReference>
<evidence type="ECO:0000256" key="3">
    <source>
        <dbReference type="ARBA" id="ARBA00022840"/>
    </source>
</evidence>
<dbReference type="AlphaFoldDB" id="A0A411HIK9"/>
<evidence type="ECO:0000256" key="6">
    <source>
        <dbReference type="HAMAP-Rule" id="MF_01894"/>
    </source>
</evidence>
<dbReference type="EMBL" id="CP035704">
    <property type="protein sequence ID" value="QBB70333.1"/>
    <property type="molecule type" value="Genomic_DNA"/>
</dbReference>
<dbReference type="CDD" id="cd03278">
    <property type="entry name" value="ABC_SMC_barmotin"/>
    <property type="match status" value="2"/>
</dbReference>
<dbReference type="InterPro" id="IPR003395">
    <property type="entry name" value="RecF/RecN/SMC_N"/>
</dbReference>
<dbReference type="OrthoDB" id="9808768at2"/>
<gene>
    <name evidence="6 8" type="primary">smc</name>
    <name evidence="8" type="ORF">ELE36_08130</name>
</gene>
<dbReference type="GO" id="GO:0007059">
    <property type="term" value="P:chromosome segregation"/>
    <property type="evidence" value="ECO:0007669"/>
    <property type="project" value="UniProtKB-UniRule"/>
</dbReference>
<keyword evidence="4 6" id="KW-0175">Coiled coil</keyword>
<evidence type="ECO:0000313" key="8">
    <source>
        <dbReference type="EMBL" id="QBB70333.1"/>
    </source>
</evidence>
<dbReference type="Gene3D" id="3.40.50.300">
    <property type="entry name" value="P-loop containing nucleotide triphosphate hydrolases"/>
    <property type="match status" value="2"/>
</dbReference>
<feature type="domain" description="RecF/RecN/SMC N-terminal" evidence="7">
    <location>
        <begin position="3"/>
        <end position="1155"/>
    </location>
</feature>
<evidence type="ECO:0000256" key="2">
    <source>
        <dbReference type="ARBA" id="ARBA00022741"/>
    </source>
</evidence>
<dbReference type="Proteomes" id="UP000291562">
    <property type="component" value="Chromosome"/>
</dbReference>
<dbReference type="InterPro" id="IPR011890">
    <property type="entry name" value="SMC_prok"/>
</dbReference>
<evidence type="ECO:0000256" key="4">
    <source>
        <dbReference type="ARBA" id="ARBA00023054"/>
    </source>
</evidence>
<feature type="coiled-coil region" evidence="6">
    <location>
        <begin position="658"/>
        <end position="793"/>
    </location>
</feature>
<comment type="function">
    <text evidence="6">Required for chromosome condensation and partitioning.</text>
</comment>
<dbReference type="GO" id="GO:0016887">
    <property type="term" value="F:ATP hydrolysis activity"/>
    <property type="evidence" value="ECO:0007669"/>
    <property type="project" value="InterPro"/>
</dbReference>
<organism evidence="8 9">
    <name type="scientific">Pseudolysobacter antarcticus</name>
    <dbReference type="NCBI Taxonomy" id="2511995"/>
    <lineage>
        <taxon>Bacteria</taxon>
        <taxon>Pseudomonadati</taxon>
        <taxon>Pseudomonadota</taxon>
        <taxon>Gammaproteobacteria</taxon>
        <taxon>Lysobacterales</taxon>
        <taxon>Rhodanobacteraceae</taxon>
        <taxon>Pseudolysobacter</taxon>
    </lineage>
</organism>
<evidence type="ECO:0000259" key="7">
    <source>
        <dbReference type="Pfam" id="PF02463"/>
    </source>
</evidence>
<keyword evidence="9" id="KW-1185">Reference proteome</keyword>
<dbReference type="SUPFAM" id="SSF75553">
    <property type="entry name" value="Smc hinge domain"/>
    <property type="match status" value="1"/>
</dbReference>
<keyword evidence="2 6" id="KW-0547">Nucleotide-binding</keyword>
<dbReference type="GO" id="GO:0006260">
    <property type="term" value="P:DNA replication"/>
    <property type="evidence" value="ECO:0007669"/>
    <property type="project" value="UniProtKB-UniRule"/>
</dbReference>
<feature type="coiled-coil region" evidence="6">
    <location>
        <begin position="170"/>
        <end position="228"/>
    </location>
</feature>
<reference evidence="8 9" key="1">
    <citation type="submission" date="2019-01" db="EMBL/GenBank/DDBJ databases">
        <title>Pseudolysobacter antarctica gen. nov., sp. nov., isolated from Fildes Peninsula, Antarctica.</title>
        <authorList>
            <person name="Wei Z."/>
            <person name="Peng F."/>
        </authorList>
    </citation>
    <scope>NUCLEOTIDE SEQUENCE [LARGE SCALE GENOMIC DNA]</scope>
    <source>
        <strain evidence="8 9">AQ6-296</strain>
    </source>
</reference>
<dbReference type="RefSeq" id="WP_129832592.1">
    <property type="nucleotide sequence ID" value="NZ_CP035704.1"/>
</dbReference>
<feature type="binding site" evidence="6">
    <location>
        <begin position="32"/>
        <end position="39"/>
    </location>
    <ligand>
        <name>ATP</name>
        <dbReference type="ChEBI" id="CHEBI:30616"/>
    </ligand>
</feature>
<keyword evidence="3 6" id="KW-0067">ATP-binding</keyword>
<dbReference type="NCBIfam" id="TIGR02168">
    <property type="entry name" value="SMC_prok_B"/>
    <property type="match status" value="1"/>
</dbReference>
<comment type="domain">
    <text evidence="6">Contains large globular domains required for ATP hydrolysis at each terminus and a third globular domain forming a flexible hinge near the middle of the molecule. These domains are separated by coiled-coil structures.</text>
</comment>
<comment type="subunit">
    <text evidence="6">Homodimer.</text>
</comment>
<dbReference type="Pfam" id="PF02463">
    <property type="entry name" value="SMC_N"/>
    <property type="match status" value="1"/>
</dbReference>
<keyword evidence="1 6" id="KW-0963">Cytoplasm</keyword>
<proteinExistence type="inferred from homology"/>
<protein>
    <recommendedName>
        <fullName evidence="6">Chromosome partition protein Smc</fullName>
    </recommendedName>
</protein>
<dbReference type="InterPro" id="IPR027417">
    <property type="entry name" value="P-loop_NTPase"/>
</dbReference>
<evidence type="ECO:0000313" key="9">
    <source>
        <dbReference type="Proteomes" id="UP000291562"/>
    </source>
</evidence>
<dbReference type="GO" id="GO:0005694">
    <property type="term" value="C:chromosome"/>
    <property type="evidence" value="ECO:0007669"/>
    <property type="project" value="InterPro"/>
</dbReference>
<comment type="similarity">
    <text evidence="6">Belongs to the SMC family.</text>
</comment>